<feature type="transmembrane region" description="Helical" evidence="1">
    <location>
        <begin position="84"/>
        <end position="105"/>
    </location>
</feature>
<proteinExistence type="predicted"/>
<keyword evidence="1" id="KW-0812">Transmembrane</keyword>
<accession>A0A316D7T9</accession>
<evidence type="ECO:0000256" key="1">
    <source>
        <dbReference type="SAM" id="Phobius"/>
    </source>
</evidence>
<evidence type="ECO:0000313" key="3">
    <source>
        <dbReference type="Proteomes" id="UP000245634"/>
    </source>
</evidence>
<reference evidence="2 3" key="1">
    <citation type="submission" date="2018-05" db="EMBL/GenBank/DDBJ databases">
        <title>Genomic Encyclopedia of Type Strains, Phase IV (KMG-IV): sequencing the most valuable type-strain genomes for metagenomic binning, comparative biology and taxonomic classification.</title>
        <authorList>
            <person name="Goeker M."/>
        </authorList>
    </citation>
    <scope>NUCLEOTIDE SEQUENCE [LARGE SCALE GENOMIC DNA]</scope>
    <source>
        <strain evidence="2 3">DSM 18773</strain>
    </source>
</reference>
<comment type="caution">
    <text evidence="2">The sequence shown here is derived from an EMBL/GenBank/DDBJ whole genome shotgun (WGS) entry which is preliminary data.</text>
</comment>
<organism evidence="2 3">
    <name type="scientific">Tumebacillus permanentifrigoris</name>
    <dbReference type="NCBI Taxonomy" id="378543"/>
    <lineage>
        <taxon>Bacteria</taxon>
        <taxon>Bacillati</taxon>
        <taxon>Bacillota</taxon>
        <taxon>Bacilli</taxon>
        <taxon>Bacillales</taxon>
        <taxon>Alicyclobacillaceae</taxon>
        <taxon>Tumebacillus</taxon>
    </lineage>
</organism>
<feature type="transmembrane region" description="Helical" evidence="1">
    <location>
        <begin position="117"/>
        <end position="138"/>
    </location>
</feature>
<feature type="transmembrane region" description="Helical" evidence="1">
    <location>
        <begin position="12"/>
        <end position="34"/>
    </location>
</feature>
<dbReference type="OrthoDB" id="2381882at2"/>
<keyword evidence="1" id="KW-0472">Membrane</keyword>
<dbReference type="Proteomes" id="UP000245634">
    <property type="component" value="Unassembled WGS sequence"/>
</dbReference>
<name>A0A316D7T9_9BACL</name>
<sequence length="139" mass="15132">MEQSHPVVAATQWGPLLFTLIFAAVMAVVLYVVIRRQAWKNPSGIPAGALSKTAIYFAGLTLTLMFAFYLGVVVLNKIGTPEKGIASIISGITVLEAGLLGALLPYRTLAREGRTQLWVWLATGVAYAFVFYLFAQILR</sequence>
<keyword evidence="3" id="KW-1185">Reference proteome</keyword>
<feature type="transmembrane region" description="Helical" evidence="1">
    <location>
        <begin position="55"/>
        <end position="78"/>
    </location>
</feature>
<keyword evidence="1" id="KW-1133">Transmembrane helix</keyword>
<dbReference type="EMBL" id="QGGL01000012">
    <property type="protein sequence ID" value="PWK10335.1"/>
    <property type="molecule type" value="Genomic_DNA"/>
</dbReference>
<gene>
    <name evidence="2" type="ORF">C7459_112157</name>
</gene>
<dbReference type="RefSeq" id="WP_109690064.1">
    <property type="nucleotide sequence ID" value="NZ_QGGL01000012.1"/>
</dbReference>
<dbReference type="AlphaFoldDB" id="A0A316D7T9"/>
<protein>
    <submittedName>
        <fullName evidence="2">Uncharacterized protein</fullName>
    </submittedName>
</protein>
<evidence type="ECO:0000313" key="2">
    <source>
        <dbReference type="EMBL" id="PWK10335.1"/>
    </source>
</evidence>